<dbReference type="GO" id="GO:0005524">
    <property type="term" value="F:ATP binding"/>
    <property type="evidence" value="ECO:0007669"/>
    <property type="project" value="UniProtKB-KW"/>
</dbReference>
<evidence type="ECO:0000259" key="10">
    <source>
        <dbReference type="Pfam" id="PF01336"/>
    </source>
</evidence>
<keyword evidence="5" id="KW-0547">Nucleotide-binding</keyword>
<dbReference type="FunFam" id="2.40.50.140:FF:000024">
    <property type="entry name" value="Lysine--tRNA ligase"/>
    <property type="match status" value="1"/>
</dbReference>
<dbReference type="AlphaFoldDB" id="A0A2M8KH08"/>
<dbReference type="EC" id="6.1.1.6" evidence="2"/>
<keyword evidence="6" id="KW-0067">ATP-binding</keyword>
<gene>
    <name evidence="11" type="ORF">COU84_01960</name>
</gene>
<dbReference type="InterPro" id="IPR004365">
    <property type="entry name" value="NA-bd_OB_tRNA"/>
</dbReference>
<comment type="caution">
    <text evidence="11">The sequence shown here is derived from an EMBL/GenBank/DDBJ whole genome shotgun (WGS) entry which is preliminary data.</text>
</comment>
<keyword evidence="4" id="KW-0479">Metal-binding</keyword>
<dbReference type="EMBL" id="PFDZ01000043">
    <property type="protein sequence ID" value="PJE59212.1"/>
    <property type="molecule type" value="Genomic_DNA"/>
</dbReference>
<proteinExistence type="inferred from homology"/>
<dbReference type="GO" id="GO:0046872">
    <property type="term" value="F:metal ion binding"/>
    <property type="evidence" value="ECO:0007669"/>
    <property type="project" value="UniProtKB-KW"/>
</dbReference>
<keyword evidence="8" id="KW-0030">Aminoacyl-tRNA synthetase</keyword>
<dbReference type="GO" id="GO:0000049">
    <property type="term" value="F:tRNA binding"/>
    <property type="evidence" value="ECO:0007669"/>
    <property type="project" value="TreeGrafter"/>
</dbReference>
<dbReference type="Pfam" id="PF01336">
    <property type="entry name" value="tRNA_anti-codon"/>
    <property type="match status" value="1"/>
</dbReference>
<evidence type="ECO:0000256" key="5">
    <source>
        <dbReference type="ARBA" id="ARBA00022741"/>
    </source>
</evidence>
<evidence type="ECO:0000256" key="2">
    <source>
        <dbReference type="ARBA" id="ARBA00013166"/>
    </source>
</evidence>
<evidence type="ECO:0000313" key="11">
    <source>
        <dbReference type="EMBL" id="PJE59212.1"/>
    </source>
</evidence>
<evidence type="ECO:0000256" key="6">
    <source>
        <dbReference type="ARBA" id="ARBA00022840"/>
    </source>
</evidence>
<protein>
    <recommendedName>
        <fullName evidence="2">lysine--tRNA ligase</fullName>
        <ecNumber evidence="2">6.1.1.6</ecNumber>
    </recommendedName>
</protein>
<comment type="similarity">
    <text evidence="1">Belongs to the class-II aminoacyl-tRNA synthetase family.</text>
</comment>
<dbReference type="CDD" id="cd04322">
    <property type="entry name" value="LysRS_N"/>
    <property type="match status" value="1"/>
</dbReference>
<feature type="domain" description="OB" evidence="10">
    <location>
        <begin position="55"/>
        <end position="130"/>
    </location>
</feature>
<keyword evidence="7" id="KW-0648">Protein biosynthesis</keyword>
<feature type="non-terminal residue" evidence="11">
    <location>
        <position position="146"/>
    </location>
</feature>
<dbReference type="InterPro" id="IPR044136">
    <property type="entry name" value="Lys-tRNA-ligase_II_N"/>
</dbReference>
<dbReference type="GO" id="GO:0006430">
    <property type="term" value="P:lysyl-tRNA aminoacylation"/>
    <property type="evidence" value="ECO:0007669"/>
    <property type="project" value="TreeGrafter"/>
</dbReference>
<evidence type="ECO:0000256" key="4">
    <source>
        <dbReference type="ARBA" id="ARBA00022723"/>
    </source>
</evidence>
<evidence type="ECO:0000256" key="9">
    <source>
        <dbReference type="ARBA" id="ARBA00048573"/>
    </source>
</evidence>
<organism evidence="11 12">
    <name type="scientific">Candidatus Portnoybacteria bacterium CG10_big_fil_rev_8_21_14_0_10_43_39</name>
    <dbReference type="NCBI Taxonomy" id="1974815"/>
    <lineage>
        <taxon>Bacteria</taxon>
        <taxon>Candidatus Portnoyibacteriota</taxon>
    </lineage>
</organism>
<dbReference type="GO" id="GO:0005829">
    <property type="term" value="C:cytosol"/>
    <property type="evidence" value="ECO:0007669"/>
    <property type="project" value="TreeGrafter"/>
</dbReference>
<dbReference type="PANTHER" id="PTHR42918:SF15">
    <property type="entry name" value="LYSINE--TRNA LIGASE, CHLOROPLASTIC_MITOCHONDRIAL"/>
    <property type="match status" value="1"/>
</dbReference>
<evidence type="ECO:0000313" key="12">
    <source>
        <dbReference type="Proteomes" id="UP000231255"/>
    </source>
</evidence>
<comment type="catalytic activity">
    <reaction evidence="9">
        <text>tRNA(Lys) + L-lysine + ATP = L-lysyl-tRNA(Lys) + AMP + diphosphate</text>
        <dbReference type="Rhea" id="RHEA:20792"/>
        <dbReference type="Rhea" id="RHEA-COMP:9696"/>
        <dbReference type="Rhea" id="RHEA-COMP:9697"/>
        <dbReference type="ChEBI" id="CHEBI:30616"/>
        <dbReference type="ChEBI" id="CHEBI:32551"/>
        <dbReference type="ChEBI" id="CHEBI:33019"/>
        <dbReference type="ChEBI" id="CHEBI:78442"/>
        <dbReference type="ChEBI" id="CHEBI:78529"/>
        <dbReference type="ChEBI" id="CHEBI:456215"/>
        <dbReference type="EC" id="6.1.1.6"/>
    </reaction>
</comment>
<accession>A0A2M8KH08</accession>
<dbReference type="InterPro" id="IPR012340">
    <property type="entry name" value="NA-bd_OB-fold"/>
</dbReference>
<dbReference type="SUPFAM" id="SSF50249">
    <property type="entry name" value="Nucleic acid-binding proteins"/>
    <property type="match status" value="1"/>
</dbReference>
<dbReference type="Proteomes" id="UP000231255">
    <property type="component" value="Unassembled WGS sequence"/>
</dbReference>
<keyword evidence="3 11" id="KW-0436">Ligase</keyword>
<sequence>MPSINEIRQNRIKKLGRIEKKGVAPYPAKTKRTHTCREALERFEEISSKREKIFLAGRLMTVREHGGSTFCHVQDGAGRIQAYFKKDELGEKAYKFFLDSFDSGDFIEVGGTLFLTKKGEKTLLVGECRMLAKSLLPLPEKWHGLK</sequence>
<evidence type="ECO:0000256" key="3">
    <source>
        <dbReference type="ARBA" id="ARBA00022598"/>
    </source>
</evidence>
<dbReference type="PANTHER" id="PTHR42918">
    <property type="entry name" value="LYSYL-TRNA SYNTHETASE"/>
    <property type="match status" value="1"/>
</dbReference>
<evidence type="ECO:0000256" key="7">
    <source>
        <dbReference type="ARBA" id="ARBA00022917"/>
    </source>
</evidence>
<dbReference type="Gene3D" id="2.40.50.140">
    <property type="entry name" value="Nucleic acid-binding proteins"/>
    <property type="match status" value="1"/>
</dbReference>
<name>A0A2M8KH08_9BACT</name>
<dbReference type="GO" id="GO:0004824">
    <property type="term" value="F:lysine-tRNA ligase activity"/>
    <property type="evidence" value="ECO:0007669"/>
    <property type="project" value="UniProtKB-EC"/>
</dbReference>
<reference evidence="12" key="1">
    <citation type="submission" date="2017-09" db="EMBL/GenBank/DDBJ databases">
        <title>Depth-based differentiation of microbial function through sediment-hosted aquifers and enrichment of novel symbionts in the deep terrestrial subsurface.</title>
        <authorList>
            <person name="Probst A.J."/>
            <person name="Ladd B."/>
            <person name="Jarett J.K."/>
            <person name="Geller-Mcgrath D.E."/>
            <person name="Sieber C.M.K."/>
            <person name="Emerson J.B."/>
            <person name="Anantharaman K."/>
            <person name="Thomas B.C."/>
            <person name="Malmstrom R."/>
            <person name="Stieglmeier M."/>
            <person name="Klingl A."/>
            <person name="Woyke T."/>
            <person name="Ryan C.M."/>
            <person name="Banfield J.F."/>
        </authorList>
    </citation>
    <scope>NUCLEOTIDE SEQUENCE [LARGE SCALE GENOMIC DNA]</scope>
</reference>
<evidence type="ECO:0000256" key="8">
    <source>
        <dbReference type="ARBA" id="ARBA00023146"/>
    </source>
</evidence>
<evidence type="ECO:0000256" key="1">
    <source>
        <dbReference type="ARBA" id="ARBA00008226"/>
    </source>
</evidence>